<feature type="compositionally biased region" description="Polar residues" evidence="1">
    <location>
        <begin position="429"/>
        <end position="439"/>
    </location>
</feature>
<feature type="compositionally biased region" description="Basic and acidic residues" evidence="1">
    <location>
        <begin position="392"/>
        <end position="422"/>
    </location>
</feature>
<feature type="region of interest" description="Disordered" evidence="1">
    <location>
        <begin position="483"/>
        <end position="700"/>
    </location>
</feature>
<evidence type="ECO:0000256" key="1">
    <source>
        <dbReference type="SAM" id="MobiDB-lite"/>
    </source>
</evidence>
<keyword evidence="3" id="KW-1185">Reference proteome</keyword>
<dbReference type="STRING" id="1116229.S3E9V0"/>
<dbReference type="eggNOG" id="ENOG502STT7">
    <property type="taxonomic scope" value="Eukaryota"/>
</dbReference>
<feature type="region of interest" description="Disordered" evidence="1">
    <location>
        <begin position="719"/>
        <end position="826"/>
    </location>
</feature>
<feature type="compositionally biased region" description="Polar residues" evidence="1">
    <location>
        <begin position="347"/>
        <end position="358"/>
    </location>
</feature>
<accession>S3E9V0</accession>
<feature type="region of interest" description="Disordered" evidence="1">
    <location>
        <begin position="47"/>
        <end position="73"/>
    </location>
</feature>
<evidence type="ECO:0000313" key="2">
    <source>
        <dbReference type="EMBL" id="EPE35108.1"/>
    </source>
</evidence>
<dbReference type="Proteomes" id="UP000016922">
    <property type="component" value="Unassembled WGS sequence"/>
</dbReference>
<feature type="compositionally biased region" description="Low complexity" evidence="1">
    <location>
        <begin position="736"/>
        <end position="759"/>
    </location>
</feature>
<reference evidence="2 3" key="1">
    <citation type="journal article" date="2013" name="BMC Genomics">
        <title>Genomics-driven discovery of the pneumocandin biosynthetic gene cluster in the fungus Glarea lozoyensis.</title>
        <authorList>
            <person name="Chen L."/>
            <person name="Yue Q."/>
            <person name="Zhang X."/>
            <person name="Xiang M."/>
            <person name="Wang C."/>
            <person name="Li S."/>
            <person name="Che Y."/>
            <person name="Ortiz-Lopez F.J."/>
            <person name="Bills G.F."/>
            <person name="Liu X."/>
            <person name="An Z."/>
        </authorList>
    </citation>
    <scope>NUCLEOTIDE SEQUENCE [LARGE SCALE GENOMIC DNA]</scope>
    <source>
        <strain evidence="3">ATCC 20868 / MF5171</strain>
    </source>
</reference>
<feature type="compositionally biased region" description="Polar residues" evidence="1">
    <location>
        <begin position="592"/>
        <end position="609"/>
    </location>
</feature>
<feature type="compositionally biased region" description="Basic and acidic residues" evidence="1">
    <location>
        <begin position="48"/>
        <end position="57"/>
    </location>
</feature>
<dbReference type="HOGENOM" id="CLU_342899_0_0_1"/>
<feature type="compositionally biased region" description="Polar residues" evidence="1">
    <location>
        <begin position="777"/>
        <end position="799"/>
    </location>
</feature>
<feature type="region of interest" description="Disordered" evidence="1">
    <location>
        <begin position="386"/>
        <end position="446"/>
    </location>
</feature>
<dbReference type="GeneID" id="19469849"/>
<name>S3E9V0_GLAL2</name>
<proteinExistence type="predicted"/>
<sequence length="826" mass="92409">MPSLNGISISIVTTSNFSKHGFGIFPEFPHPECPQFTSQYWPRRPFKWKQEEPKSEPPDQTTPSRESKLSQRTDKEVNSSVYIPSAPDTRFWIRYRILAQAAECKYYFFKLVMNGREITSWGCKSGSQVDGQVTRALFDPELTEANCYSDEATGIIYKKMGLEKRAFLFMPEPERIDGQSFVAADGGLIEIQVYRSSHRVRKMQDPTIYKSQESYGISLKSAKHLLEDPHLAKYFEYLLVDPLDNPYSVFKFHYRSWDSLIDLNLVSEDSERRLLPLSPSIWNLFGRSQLLERYLAQDIFDKLEADERRIPGRVPLTHETLCSVPASESPREKQRGKFMGELRSNDSDAGNSYMSVDSTKFDGDHNDGQVKALLPYEEVIQAETASTGGHSGLDDHPSPEPSDEVAKDQDSDQEVEPKDISKSKKLASRPSTPYNTSQDAIEPDSAALDILPKPTFFTRARNFFSSNKQPPAKKSMYMQSVVDINPNGNTSDDVAMIPSIPQIDPFDETPPKRKPIGDSSPIRKLSTDDIPNLDPPNIIEESRHPDVAAWLNDPQLPNSFQNTNPNDSSPTPKPLSRNSNSTQQPLHEPLSIDSSPTPKPLSRNNNSQRPLPLLPERDASSKTLRRTATGIFRSAPLKAPDTSAHQDERDWSPAISHDIRNTETPARPRADSLTKTKTPQPTDNLRPNTNVERRDFSNQSSTYSIPIMIDIKSITPEIRQPITPPVSRFQSAGLDTKPTPTTPHPNSSTPKPTTIIPNPTTSPPKPTPQTEKALPSIPTSSPNTATEATTPKSYFSPDSQKGRRGLRGSLNVFMRRGKKEKEAGGG</sequence>
<feature type="region of interest" description="Disordered" evidence="1">
    <location>
        <begin position="323"/>
        <end position="368"/>
    </location>
</feature>
<feature type="compositionally biased region" description="Basic and acidic residues" evidence="1">
    <location>
        <begin position="644"/>
        <end position="674"/>
    </location>
</feature>
<protein>
    <submittedName>
        <fullName evidence="2">Uncharacterized protein</fullName>
    </submittedName>
</protein>
<dbReference type="RefSeq" id="XP_008078095.1">
    <property type="nucleotide sequence ID" value="XM_008079904.1"/>
</dbReference>
<feature type="compositionally biased region" description="Basic and acidic residues" evidence="1">
    <location>
        <begin position="359"/>
        <end position="368"/>
    </location>
</feature>
<organism evidence="2 3">
    <name type="scientific">Glarea lozoyensis (strain ATCC 20868 / MF5171)</name>
    <dbReference type="NCBI Taxonomy" id="1116229"/>
    <lineage>
        <taxon>Eukaryota</taxon>
        <taxon>Fungi</taxon>
        <taxon>Dikarya</taxon>
        <taxon>Ascomycota</taxon>
        <taxon>Pezizomycotina</taxon>
        <taxon>Leotiomycetes</taxon>
        <taxon>Helotiales</taxon>
        <taxon>Helotiaceae</taxon>
        <taxon>Glarea</taxon>
    </lineage>
</organism>
<feature type="compositionally biased region" description="Polar residues" evidence="1">
    <location>
        <begin position="675"/>
        <end position="690"/>
    </location>
</feature>
<dbReference type="KEGG" id="glz:GLAREA_10804"/>
<dbReference type="EMBL" id="KE145355">
    <property type="protein sequence ID" value="EPE35108.1"/>
    <property type="molecule type" value="Genomic_DNA"/>
</dbReference>
<dbReference type="OrthoDB" id="436496at2759"/>
<dbReference type="AlphaFoldDB" id="S3E9V0"/>
<evidence type="ECO:0000313" key="3">
    <source>
        <dbReference type="Proteomes" id="UP000016922"/>
    </source>
</evidence>
<dbReference type="PRINTS" id="PR01217">
    <property type="entry name" value="PRICHEXTENSN"/>
</dbReference>
<gene>
    <name evidence="2" type="ORF">GLAREA_10804</name>
</gene>
<feature type="compositionally biased region" description="Basic and acidic residues" evidence="1">
    <location>
        <begin position="329"/>
        <end position="346"/>
    </location>
</feature>
<feature type="compositionally biased region" description="Polar residues" evidence="1">
    <location>
        <begin position="555"/>
        <end position="585"/>
    </location>
</feature>